<dbReference type="InterPro" id="IPR017850">
    <property type="entry name" value="Alkaline_phosphatase_core_sf"/>
</dbReference>
<keyword evidence="1" id="KW-0378">Hydrolase</keyword>
<evidence type="ECO:0008006" key="4">
    <source>
        <dbReference type="Google" id="ProtNLM"/>
    </source>
</evidence>
<name>A0AA41YNA5_9PROT</name>
<organism evidence="2 3">
    <name type="scientific">Limobrevibacterium gyesilva</name>
    <dbReference type="NCBI Taxonomy" id="2991712"/>
    <lineage>
        <taxon>Bacteria</taxon>
        <taxon>Pseudomonadati</taxon>
        <taxon>Pseudomonadota</taxon>
        <taxon>Alphaproteobacteria</taxon>
        <taxon>Acetobacterales</taxon>
        <taxon>Acetobacteraceae</taxon>
        <taxon>Limobrevibacterium</taxon>
    </lineage>
</organism>
<protein>
    <recommendedName>
        <fullName evidence="4">Phosphoesterase</fullName>
    </recommendedName>
</protein>
<sequence length="3548" mass="338714">MYITGAPGTVTNGGTINGQAYGVALGAGGTVTNTSSIIGGHNGVRIVGAIGTLINSGSIVATAGDVIAFHSGGSVSNAAGASITGQGTQGAGIYISGGASTVTNSGTISGIDYAVDLAAGGNVVNNAGATITSHRGVNILGGTGTVNNSGSIAGTTSFGVRLQAGGQVTNAAGGSISGPLGVAIYAAAGTVTNSGTITGTSHAVTFAGTGSNRLVVGATGVFIGDVVGSTIAGSSNTLELAGGTGSLSGLSAGAGSVTENAHTWAFRNFAALAVDAGGAWTLNGTNTIATIADSGSLTIASAGRLTVTTAVDPASTGLFSLAGNAVLDFAADVGSGVQVAFQGPTGVLELADIVGGVVRQFGGTIAGLNAGASITIPTNAINIQTTVTGAVLSGNTITVSNNATTVATLVLSAAPVAGSTVVTRADATLGGFDVFLTNTGNTLPTVTWSPGTETGVEGGAIALGTIAPTGTGLTSVLVTGIPAGATLSDPTHSFIASAGTTSVNVLGWTYAGLTIKPVNDANFSLSVQATDAAANVSAAASEAVTVNPLAPTVAPVTVSGIVGQAIALNLGLSANGLAGDSNSLASVTLGGIPAGATLSNTNGNVLTVTGGSIAFTASQLAAGVMNGLAITPASSGSFLLSVSATEQDAQGDPSTATNGTEALSVGGLPTVTWSPGTETGVEANAIALGTIAPTGTGLTSVLVTGIPVGATLGDGAHSFVATAGTTSVNVLGWSYTGLTIKPVNDANFTLSVQATDAAANVSAAAGEAVTVNPLAPTVAPVTVSGIVGQAIALNLGLAANGLAGDSNSLASVTLGGIPAGATLSNTNGNVLTVTGGSIAFTASQLAAGVLNGLAITPASSGSFLLSVSATEQDAQGDPSTATTATETLSVGGLPTVTWSPGTETGVEANAIALGTIAPTGTGLTSVLVTGIPVGATLGDGTHSFVATAGTTSVNVLGWNYAGLTITPVSDANFSLSVQATDAAANVSAAASEAVTVNPLRPTVAPPSSSGIVGQAIPLSLGITANGLAGDSNRLASVTLGGIPAGATLSNANNDVLAITGGSIAFTTSQLAAGVLNGLAITSTSAGSFSLSVTATEQDAQGNLSGTATGTDSLTVSTSPNPSVPAYSHIVVVMMENHNYDQIIGNAQAPYINALANGGALLTNYDALVHPSQPNYFALYAGDTFGVVDDNPHTESGPTIATILQGAGKTFIGYVEHPNTSFDHNPWESFPEGFSVESDFSTFPTGNYAALPTVAFVSPNTNDDMHNGTIQQGDTWLQANINGYAQWAKANNSLLILTWDENDDASGGVGEPSNQVATIFYGANVVTGTNNTAYNHYNTLSTILASSGLAAPANAAGAATINVFASNPTVTWSPVTQTGLEGNAILLGTITPSGTGLTSVLVSGIPVGATLSDGAHSFTATAGTTSVNVLGWTYAGLSIKPVGDANFSLSAQATDGAANVSAAASEAVTVTPLAPTVAPLAASGTVGQAIVLNLGITANSLAGDSNSLSSVTLGGIPAGATLSNTNNNVLTITGASITFSASQLAAGVLNGLAITPASGGSFTLSVAATEQDAQGDTSTTTSGTEALSVGVGGTISTSIAGPFVLSAASNPLTITSTGKVTSTGTADGIDGAPLTTWTITNSGTISAATGFGISLAGAGIVSSGGVITGKDGIVVLGGGSVTNTGSIGAVGPIGSGPSVGAGVFITGAPGTITNSGTINGQAYGVALNAGGTVTNTGSIIGGEDGVQAVSAAGTLINSGSVIATADDGVGFHAGGSVTNAAGGSISCQGTQGAGVYISGGACTVTNSGAISGIDYAVDLAAGGNAVNNAGATITSQRGVNILGGIGTVSNSGSIAGTTTFGVRLQAGGQVTNAVGGSISGPLGVAVYAAAGTVTNSGTITGTSHAVTFAGTGSNRLVVGATGVFIGDVVGSTIAGSSNTLELAGGTGSLSGLSAGAGSVTENAPSWAFTNFTALAVDAGGAWTLNGTNTIATIADSGSLTIASAGRLTVTTAVDPASTGLFSLAGNAVLDFAADVGSGVQVAFQGPTGVLELADIVGGVVRQFGGTIAGLNAGASITIPTNAINVQTTVTGAVLSGNTITVSNNATTVATLVLSAAPVTGSTVVTRADATLGGFDVFLTSATAPTVTWSPATETGVEGGAIALGTIAPTGNGLTSVLVSGVPVGATLGDGTHSFVASAGATSVNVLGWNYAGLTITPANDANFTLSVQATDAAANVSAVASEAVTVNPLAPAVAPLAVSGIVGQAIALNLGLAANGLAGDSNSLASVTLGAIPAGAILSNTNNNVLIITGGSITFSASQLQAGVLNGLAITSTSAGSFSLSVSATEQDAQGNLSAATNGTEALSVGGLPTVAWSPGTETGVEGGAIALGTITPTGTGLTSVLVSGIPVGATLGDGTHSFVASAGTTSVNVLGWNYAGLTIRPVSDANFSLSVQATDAAANVSAAASEAVTVNPLAPTVAPVTVSGIVGQAIALNLGITANGLAGDSNSLASVTLGGIPTGATLSNTNGNVLTVTGGSIAFTASQLAAGVLNGLAITPASSGSFLLSVSATEQDAQGDPSAAANGTEALSVGGLPTVAWSPGTETGVEGGAIALGTITPTGTGLTSVLVSGIPVGATLGDGTHSFVASAGTTSVNVLGWTYAGLTIKPVNDTNFSLSVQATDASANVSATANEAVTVNPLAPTVAPAPVSGIVGQAIALNLGLAANGLAGDSNSLASVTLGGIPAGATLSNTNGNVLTITGGGIAFSASQLAAGVLNGLAITPASAGNLSLSVAATEQDAQGDPSTTTTATEALSVGGLPTVAWSPGTETGVEGSTLALGTITPTGTGLTSVLVGGIPVGATLSDATHSFVATAGTTSVNVLGWNYAGLSIKPVNDANFSLSVQATDAAADVSAAASEAVTVNPLAPTVAPVAVSGTISHAIALNLGITTNSLAGDSNSLASVTIGGIPAGATLTNTNNNVLTITGGSITFSASQLAAGVLTGLAITPASAGTFTLSVAAAEQDAQANLSTTTSGSETLTVSGTVGAGGTISTSVTGPVTLTAATNPLTITSTGKVTTTGSGNGINGASGTSWTVNNSGTVSASTGSASGIRLSGPGFVTNSGMITTGGTGYGVGLDGGGTVTNTSTIIGGEDGVRITTGIGTLINSGSIASKIDDGIGFFAGGSVMNAVGGSISNQGTKGAGIYITGGGGTVTNSGAIAGIDYAIDIAKGGTVTNNAGATITSHRGVNILGGTGTVSNSGSIAGTTSFGVRLQAGGQVANAAGGSISGPLGVAVYSAVGTVTNSGTITGTSHAVTFAGSGSNRLVVGATGVFIGDIVGSTASGSTNTLELAGGTGTLSGLTTAGAGNVTENAHTWAFRNFTTVAVDAGGTWTMTGTDSVATMLNNGTVSVASGGRLNVTSAVDPASSGLFLLAGSSTLEVAAALGTNGLMDFVGSSRLVIDKFASFGTNVGSTSYAGPQLLDFGAGDTIDLLGFSATSNVLNYSPATGVLQISNGAAQLASLDFQNTSLGTGAFHTVSDGTTGIFLTRV</sequence>
<gene>
    <name evidence="2" type="ORF">OL599_13060</name>
</gene>
<dbReference type="SUPFAM" id="SSF53649">
    <property type="entry name" value="Alkaline phosphatase-like"/>
    <property type="match status" value="1"/>
</dbReference>
<dbReference type="EMBL" id="JAPDNT010000009">
    <property type="protein sequence ID" value="MCW3475507.1"/>
    <property type="molecule type" value="Genomic_DNA"/>
</dbReference>
<comment type="caution">
    <text evidence="2">The sequence shown here is derived from an EMBL/GenBank/DDBJ whole genome shotgun (WGS) entry which is preliminary data.</text>
</comment>
<dbReference type="GO" id="GO:0042578">
    <property type="term" value="F:phosphoric ester hydrolase activity"/>
    <property type="evidence" value="ECO:0007669"/>
    <property type="project" value="UniProtKB-ARBA"/>
</dbReference>
<reference evidence="2" key="1">
    <citation type="submission" date="2022-09" db="EMBL/GenBank/DDBJ databases">
        <title>Rhodovastum sp. nov. RN2-1 isolated from soil in Seongnam, South Korea.</title>
        <authorList>
            <person name="Le N.T."/>
        </authorList>
    </citation>
    <scope>NUCLEOTIDE SEQUENCE</scope>
    <source>
        <strain evidence="2">RN2-1</strain>
    </source>
</reference>
<accession>A0AA41YNA5</accession>
<proteinExistence type="predicted"/>
<evidence type="ECO:0000313" key="3">
    <source>
        <dbReference type="Proteomes" id="UP001165679"/>
    </source>
</evidence>
<dbReference type="Pfam" id="PF04185">
    <property type="entry name" value="Phosphoesterase"/>
    <property type="match status" value="1"/>
</dbReference>
<reference evidence="2" key="2">
    <citation type="submission" date="2022-10" db="EMBL/GenBank/DDBJ databases">
        <authorList>
            <person name="Trinh H.N."/>
        </authorList>
    </citation>
    <scope>NUCLEOTIDE SEQUENCE</scope>
    <source>
        <strain evidence="2">RN2-1</strain>
    </source>
</reference>
<dbReference type="InterPro" id="IPR007312">
    <property type="entry name" value="Phosphoesterase"/>
</dbReference>
<dbReference type="PANTHER" id="PTHR31956">
    <property type="entry name" value="NON-SPECIFIC PHOSPHOLIPASE C4-RELATED"/>
    <property type="match status" value="1"/>
</dbReference>
<dbReference type="PANTHER" id="PTHR31956:SF1">
    <property type="entry name" value="NON-SPECIFIC PHOSPHOLIPASE C1"/>
    <property type="match status" value="1"/>
</dbReference>
<dbReference type="Proteomes" id="UP001165679">
    <property type="component" value="Unassembled WGS sequence"/>
</dbReference>
<evidence type="ECO:0000313" key="2">
    <source>
        <dbReference type="EMBL" id="MCW3475507.1"/>
    </source>
</evidence>
<dbReference type="Gene3D" id="3.40.720.10">
    <property type="entry name" value="Alkaline Phosphatase, subunit A"/>
    <property type="match status" value="1"/>
</dbReference>
<keyword evidence="3" id="KW-1185">Reference proteome</keyword>
<evidence type="ECO:0000256" key="1">
    <source>
        <dbReference type="ARBA" id="ARBA00022801"/>
    </source>
</evidence>